<feature type="region of interest" description="Disordered" evidence="1">
    <location>
        <begin position="140"/>
        <end position="163"/>
    </location>
</feature>
<keyword evidence="3" id="KW-1185">Reference proteome</keyword>
<dbReference type="Proteomes" id="UP001501480">
    <property type="component" value="Unassembled WGS sequence"/>
</dbReference>
<gene>
    <name evidence="2" type="ORF">GCM10009821_13790</name>
</gene>
<reference evidence="2 3" key="1">
    <citation type="journal article" date="2019" name="Int. J. Syst. Evol. Microbiol.">
        <title>The Global Catalogue of Microorganisms (GCM) 10K type strain sequencing project: providing services to taxonomists for standard genome sequencing and annotation.</title>
        <authorList>
            <consortium name="The Broad Institute Genomics Platform"/>
            <consortium name="The Broad Institute Genome Sequencing Center for Infectious Disease"/>
            <person name="Wu L."/>
            <person name="Ma J."/>
        </authorList>
    </citation>
    <scope>NUCLEOTIDE SEQUENCE [LARGE SCALE GENOMIC DNA]</scope>
    <source>
        <strain evidence="2 3">JCM 15749</strain>
    </source>
</reference>
<evidence type="ECO:0000256" key="1">
    <source>
        <dbReference type="SAM" id="MobiDB-lite"/>
    </source>
</evidence>
<organism evidence="2 3">
    <name type="scientific">Aeromicrobium halocynthiae</name>
    <dbReference type="NCBI Taxonomy" id="560557"/>
    <lineage>
        <taxon>Bacteria</taxon>
        <taxon>Bacillati</taxon>
        <taxon>Actinomycetota</taxon>
        <taxon>Actinomycetes</taxon>
        <taxon>Propionibacteriales</taxon>
        <taxon>Nocardioidaceae</taxon>
        <taxon>Aeromicrobium</taxon>
    </lineage>
</organism>
<proteinExistence type="predicted"/>
<feature type="region of interest" description="Disordered" evidence="1">
    <location>
        <begin position="357"/>
        <end position="376"/>
    </location>
</feature>
<comment type="caution">
    <text evidence="2">The sequence shown here is derived from an EMBL/GenBank/DDBJ whole genome shotgun (WGS) entry which is preliminary data.</text>
</comment>
<protein>
    <submittedName>
        <fullName evidence="2">Uncharacterized protein</fullName>
    </submittedName>
</protein>
<name>A0ABN2VX36_9ACTN</name>
<feature type="compositionally biased region" description="Low complexity" evidence="1">
    <location>
        <begin position="357"/>
        <end position="369"/>
    </location>
</feature>
<evidence type="ECO:0000313" key="2">
    <source>
        <dbReference type="EMBL" id="GAA2075846.1"/>
    </source>
</evidence>
<accession>A0ABN2VX36</accession>
<sequence length="376" mass="37843">MAGDALVVDGGQLAPRVEPLDAHRDAPPHPTGAGKVLAGRRVVDAALLGRGDAALERPQGLGDVEVDAGEGIDGGVTGLLHPGLQGIGAVQRARRVGLQCGDRLAHPTAGHDLRCHLLLLLDHEAQVLQAPRVRLVEVDRGADEPTGREGVALPSDRVGGPGTRRELLAEEGGELAVGGSSDARRRRPDAREVPVVAGQPVDLGGHGLDLAQGRGVRGGDAGPQGLLVPGQGGGDVAQSPFDGRAVVVGVVAHEVQHVADALGGGGDDVQVAAPRAVVVLLHRQLEGADQLRAGDRILGPDRLGRTHTGQRLPGGIGRCGVAVGGVVGVLALTSGPTELDVHLGVQLQQGLQPAVGDPVEGSGCVSHGTSVGGGTV</sequence>
<evidence type="ECO:0000313" key="3">
    <source>
        <dbReference type="Proteomes" id="UP001501480"/>
    </source>
</evidence>
<dbReference type="EMBL" id="BAAAPY010000003">
    <property type="protein sequence ID" value="GAA2075846.1"/>
    <property type="molecule type" value="Genomic_DNA"/>
</dbReference>